<accession>A0A6J5NW30</accession>
<gene>
    <name evidence="1" type="ORF">UFOVP787_222</name>
</gene>
<dbReference type="EMBL" id="LR796734">
    <property type="protein sequence ID" value="CAB4163002.1"/>
    <property type="molecule type" value="Genomic_DNA"/>
</dbReference>
<sequence length="78" mass="9189">MSWKSGTRIFGGIIEALNEANVSDDTRKKIYENLWEVFEDADFDSWQDLFGEDDIFDALYNEKYGHEDYFEEEDQSGC</sequence>
<organism evidence="1">
    <name type="scientific">uncultured Caudovirales phage</name>
    <dbReference type="NCBI Taxonomy" id="2100421"/>
    <lineage>
        <taxon>Viruses</taxon>
        <taxon>Duplodnaviria</taxon>
        <taxon>Heunggongvirae</taxon>
        <taxon>Uroviricota</taxon>
        <taxon>Caudoviricetes</taxon>
        <taxon>Peduoviridae</taxon>
        <taxon>Maltschvirus</taxon>
        <taxon>Maltschvirus maltsch</taxon>
    </lineage>
</organism>
<reference evidence="1" key="1">
    <citation type="submission" date="2020-04" db="EMBL/GenBank/DDBJ databases">
        <authorList>
            <person name="Chiriac C."/>
            <person name="Salcher M."/>
            <person name="Ghai R."/>
            <person name="Kavagutti S V."/>
        </authorList>
    </citation>
    <scope>NUCLEOTIDE SEQUENCE</scope>
</reference>
<proteinExistence type="predicted"/>
<evidence type="ECO:0000313" key="1">
    <source>
        <dbReference type="EMBL" id="CAB4163002.1"/>
    </source>
</evidence>
<name>A0A6J5NW30_9CAUD</name>
<protein>
    <submittedName>
        <fullName evidence="1">Uncharacterized protein</fullName>
    </submittedName>
</protein>